<dbReference type="PANTHER" id="PTHR30529:SF3">
    <property type="entry name" value="CYTOCHROME B561 HOMOLOG 1"/>
    <property type="match status" value="1"/>
</dbReference>
<comment type="caution">
    <text evidence="15">The sequence shown here is derived from an EMBL/GenBank/DDBJ whole genome shotgun (WGS) entry which is preliminary data.</text>
</comment>
<keyword evidence="9 13" id="KW-1133">Transmembrane helix</keyword>
<evidence type="ECO:0000259" key="14">
    <source>
        <dbReference type="Pfam" id="PF01292"/>
    </source>
</evidence>
<dbReference type="PROSITE" id="PS00079">
    <property type="entry name" value="MULTICOPPER_OXIDASE1"/>
    <property type="match status" value="1"/>
</dbReference>
<feature type="transmembrane region" description="Helical" evidence="13">
    <location>
        <begin position="16"/>
        <end position="38"/>
    </location>
</feature>
<evidence type="ECO:0000256" key="1">
    <source>
        <dbReference type="ARBA" id="ARBA00001970"/>
    </source>
</evidence>
<dbReference type="InterPro" id="IPR052168">
    <property type="entry name" value="Cytochrome_b561_oxidase"/>
</dbReference>
<dbReference type="InterPro" id="IPR033138">
    <property type="entry name" value="Cu_oxidase_CS"/>
</dbReference>
<evidence type="ECO:0000256" key="6">
    <source>
        <dbReference type="ARBA" id="ARBA00022692"/>
    </source>
</evidence>
<dbReference type="InterPro" id="IPR011577">
    <property type="entry name" value="Cyt_b561_bac/Ni-Hgenase"/>
</dbReference>
<reference evidence="16" key="1">
    <citation type="journal article" date="2019" name="Int. J. Syst. Evol. Microbiol.">
        <title>The Global Catalogue of Microorganisms (GCM) 10K type strain sequencing project: providing services to taxonomists for standard genome sequencing and annotation.</title>
        <authorList>
            <consortium name="The Broad Institute Genomics Platform"/>
            <consortium name="The Broad Institute Genome Sequencing Center for Infectious Disease"/>
            <person name="Wu L."/>
            <person name="Ma J."/>
        </authorList>
    </citation>
    <scope>NUCLEOTIDE SEQUENCE [LARGE SCALE GENOMIC DNA]</scope>
    <source>
        <strain evidence="16">KCTC 52640</strain>
    </source>
</reference>
<keyword evidence="11 13" id="KW-0472">Membrane</keyword>
<evidence type="ECO:0000256" key="3">
    <source>
        <dbReference type="ARBA" id="ARBA00022448"/>
    </source>
</evidence>
<evidence type="ECO:0000256" key="13">
    <source>
        <dbReference type="SAM" id="Phobius"/>
    </source>
</evidence>
<sequence>MGLRNTRLEYGSVAKWLHWSVAVLLTGSYVTMYTRMWFTEKDTYWHGTLIHWHFSIGLSIGCLMLLRLLWRQSNERPSLQSLSPRHRQGARLSHALLYFLLLFMPFSGYVSTGADTHFFGLFDITAFKDTALFQTTGLNADLLKPLKTLHHWFGAWLVWTLVLVHACAGLFHHFGRRDDILRRMTSGIAEK</sequence>
<organism evidence="15 16">
    <name type="scientific">Salinisphaera aquimarina</name>
    <dbReference type="NCBI Taxonomy" id="2094031"/>
    <lineage>
        <taxon>Bacteria</taxon>
        <taxon>Pseudomonadati</taxon>
        <taxon>Pseudomonadota</taxon>
        <taxon>Gammaproteobacteria</taxon>
        <taxon>Salinisphaerales</taxon>
        <taxon>Salinisphaeraceae</taxon>
        <taxon>Salinisphaera</taxon>
    </lineage>
</organism>
<dbReference type="Proteomes" id="UP001595462">
    <property type="component" value="Unassembled WGS sequence"/>
</dbReference>
<evidence type="ECO:0000313" key="16">
    <source>
        <dbReference type="Proteomes" id="UP001595462"/>
    </source>
</evidence>
<feature type="domain" description="Cytochrome b561 bacterial/Ni-hydrogenase" evidence="14">
    <location>
        <begin position="10"/>
        <end position="187"/>
    </location>
</feature>
<dbReference type="EMBL" id="JBHRSS010000004">
    <property type="protein sequence ID" value="MFC3104357.1"/>
    <property type="molecule type" value="Genomic_DNA"/>
</dbReference>
<name>A0ABV7ERW1_9GAMM</name>
<evidence type="ECO:0000313" key="15">
    <source>
        <dbReference type="EMBL" id="MFC3104357.1"/>
    </source>
</evidence>
<keyword evidence="6 13" id="KW-0812">Transmembrane</keyword>
<evidence type="ECO:0000256" key="12">
    <source>
        <dbReference type="ARBA" id="ARBA00037975"/>
    </source>
</evidence>
<dbReference type="RefSeq" id="WP_380689395.1">
    <property type="nucleotide sequence ID" value="NZ_JBHRSS010000004.1"/>
</dbReference>
<evidence type="ECO:0000256" key="9">
    <source>
        <dbReference type="ARBA" id="ARBA00022989"/>
    </source>
</evidence>
<feature type="transmembrane region" description="Helical" evidence="13">
    <location>
        <begin position="91"/>
        <end position="110"/>
    </location>
</feature>
<dbReference type="InterPro" id="IPR016174">
    <property type="entry name" value="Di-haem_cyt_TM"/>
</dbReference>
<dbReference type="Pfam" id="PF01292">
    <property type="entry name" value="Ni_hydr_CYTB"/>
    <property type="match status" value="1"/>
</dbReference>
<protein>
    <submittedName>
        <fullName evidence="15">Cytochrome b</fullName>
    </submittedName>
</protein>
<evidence type="ECO:0000256" key="10">
    <source>
        <dbReference type="ARBA" id="ARBA00023004"/>
    </source>
</evidence>
<keyword evidence="7" id="KW-0479">Metal-binding</keyword>
<evidence type="ECO:0000256" key="2">
    <source>
        <dbReference type="ARBA" id="ARBA00004651"/>
    </source>
</evidence>
<gene>
    <name evidence="15" type="ORF">ACFOSU_10705</name>
</gene>
<keyword evidence="5" id="KW-0349">Heme</keyword>
<feature type="transmembrane region" description="Helical" evidence="13">
    <location>
        <begin position="50"/>
        <end position="70"/>
    </location>
</feature>
<evidence type="ECO:0000256" key="5">
    <source>
        <dbReference type="ARBA" id="ARBA00022617"/>
    </source>
</evidence>
<comment type="subcellular location">
    <subcellularLocation>
        <location evidence="2">Cell membrane</location>
        <topology evidence="2">Multi-pass membrane protein</topology>
    </subcellularLocation>
</comment>
<accession>A0ABV7ERW1</accession>
<keyword evidence="16" id="KW-1185">Reference proteome</keyword>
<evidence type="ECO:0000256" key="4">
    <source>
        <dbReference type="ARBA" id="ARBA00022475"/>
    </source>
</evidence>
<comment type="cofactor">
    <cofactor evidence="1">
        <name>heme b</name>
        <dbReference type="ChEBI" id="CHEBI:60344"/>
    </cofactor>
</comment>
<evidence type="ECO:0000256" key="11">
    <source>
        <dbReference type="ARBA" id="ARBA00023136"/>
    </source>
</evidence>
<dbReference type="PANTHER" id="PTHR30529">
    <property type="entry name" value="CYTOCHROME B561"/>
    <property type="match status" value="1"/>
</dbReference>
<dbReference type="SUPFAM" id="SSF81342">
    <property type="entry name" value="Transmembrane di-heme cytochromes"/>
    <property type="match status" value="1"/>
</dbReference>
<proteinExistence type="inferred from homology"/>
<feature type="transmembrane region" description="Helical" evidence="13">
    <location>
        <begin position="153"/>
        <end position="174"/>
    </location>
</feature>
<keyword evidence="8" id="KW-0249">Electron transport</keyword>
<evidence type="ECO:0000256" key="7">
    <source>
        <dbReference type="ARBA" id="ARBA00022723"/>
    </source>
</evidence>
<keyword evidence="10" id="KW-0408">Iron</keyword>
<comment type="similarity">
    <text evidence="12">Belongs to the cytochrome b561 family.</text>
</comment>
<keyword evidence="3" id="KW-0813">Transport</keyword>
<evidence type="ECO:0000256" key="8">
    <source>
        <dbReference type="ARBA" id="ARBA00022982"/>
    </source>
</evidence>
<keyword evidence="4" id="KW-1003">Cell membrane</keyword>